<accession>A0A9P6MI50</accession>
<proteinExistence type="predicted"/>
<organism evidence="1 2">
    <name type="scientific">Modicella reniformis</name>
    <dbReference type="NCBI Taxonomy" id="1440133"/>
    <lineage>
        <taxon>Eukaryota</taxon>
        <taxon>Fungi</taxon>
        <taxon>Fungi incertae sedis</taxon>
        <taxon>Mucoromycota</taxon>
        <taxon>Mortierellomycotina</taxon>
        <taxon>Mortierellomycetes</taxon>
        <taxon>Mortierellales</taxon>
        <taxon>Mortierellaceae</taxon>
        <taxon>Modicella</taxon>
    </lineage>
</organism>
<dbReference type="OrthoDB" id="10555337at2759"/>
<dbReference type="EMBL" id="JAAAHW010000434">
    <property type="protein sequence ID" value="KAG0002500.1"/>
    <property type="molecule type" value="Genomic_DNA"/>
</dbReference>
<protein>
    <submittedName>
        <fullName evidence="1">Uncharacterized protein</fullName>
    </submittedName>
</protein>
<feature type="non-terminal residue" evidence="1">
    <location>
        <position position="275"/>
    </location>
</feature>
<evidence type="ECO:0000313" key="1">
    <source>
        <dbReference type="EMBL" id="KAG0002500.1"/>
    </source>
</evidence>
<comment type="caution">
    <text evidence="1">The sequence shown here is derived from an EMBL/GenBank/DDBJ whole genome shotgun (WGS) entry which is preliminary data.</text>
</comment>
<reference evidence="1" key="1">
    <citation type="journal article" date="2020" name="Fungal Divers.">
        <title>Resolving the Mortierellaceae phylogeny through synthesis of multi-gene phylogenetics and phylogenomics.</title>
        <authorList>
            <person name="Vandepol N."/>
            <person name="Liber J."/>
            <person name="Desiro A."/>
            <person name="Na H."/>
            <person name="Kennedy M."/>
            <person name="Barry K."/>
            <person name="Grigoriev I.V."/>
            <person name="Miller A.N."/>
            <person name="O'Donnell K."/>
            <person name="Stajich J.E."/>
            <person name="Bonito G."/>
        </authorList>
    </citation>
    <scope>NUCLEOTIDE SEQUENCE</scope>
    <source>
        <strain evidence="1">MES-2147</strain>
    </source>
</reference>
<gene>
    <name evidence="1" type="ORF">BGZ65_002582</name>
</gene>
<name>A0A9P6MI50_9FUNG</name>
<sequence length="275" mass="31187">MLSSQGLGAASTMDLKNSLLRTMQQEISDNRVFLNQLQHIKQQVENLTKQTQYDTQQTIDESIVESQEEVLKMQQRTIDRLVTIQDSVQGIATRAFLAQEHPIPRLFVVLPKPKATRYYSSRPSQENFLLFFICECSSKSGIEGATVSSRIHFARHKGYDLGMGKEFFDDYGNYVRAIIYILKNGIVAPGINIPSMSHLTLADGIDEVRESLDLDSESIQSLMVTTSRAHPDWNKSAVGVDDWDKDRVALNIIETTDLRPLMKHLQGYEGHNEHM</sequence>
<evidence type="ECO:0000313" key="2">
    <source>
        <dbReference type="Proteomes" id="UP000749646"/>
    </source>
</evidence>
<dbReference type="AlphaFoldDB" id="A0A9P6MI50"/>
<dbReference type="Proteomes" id="UP000749646">
    <property type="component" value="Unassembled WGS sequence"/>
</dbReference>
<keyword evidence="2" id="KW-1185">Reference proteome</keyword>